<feature type="domain" description="Glucose/Sorbosone dehydrogenase" evidence="1">
    <location>
        <begin position="162"/>
        <end position="275"/>
    </location>
</feature>
<dbReference type="Gene3D" id="2.120.10.30">
    <property type="entry name" value="TolB, C-terminal domain"/>
    <property type="match status" value="1"/>
</dbReference>
<dbReference type="PANTHER" id="PTHR33546">
    <property type="entry name" value="LARGE, MULTIFUNCTIONAL SECRETED PROTEIN-RELATED"/>
    <property type="match status" value="1"/>
</dbReference>
<evidence type="ECO:0000313" key="3">
    <source>
        <dbReference type="Proteomes" id="UP000501602"/>
    </source>
</evidence>
<organism evidence="2 3">
    <name type="scientific">Ferrimonas lipolytica</name>
    <dbReference type="NCBI Taxonomy" id="2724191"/>
    <lineage>
        <taxon>Bacteria</taxon>
        <taxon>Pseudomonadati</taxon>
        <taxon>Pseudomonadota</taxon>
        <taxon>Gammaproteobacteria</taxon>
        <taxon>Alteromonadales</taxon>
        <taxon>Ferrimonadaceae</taxon>
        <taxon>Ferrimonas</taxon>
    </lineage>
</organism>
<gene>
    <name evidence="2" type="ORF">HER31_13205</name>
</gene>
<dbReference type="InterPro" id="IPR011042">
    <property type="entry name" value="6-blade_b-propeller_TolB-like"/>
</dbReference>
<dbReference type="AlphaFoldDB" id="A0A6H1UJV7"/>
<reference evidence="2 3" key="1">
    <citation type="submission" date="2020-04" db="EMBL/GenBank/DDBJ databases">
        <title>Ferrimonas sp. S7 isolated from sea water.</title>
        <authorList>
            <person name="Bae S.S."/>
            <person name="Baek K."/>
        </authorList>
    </citation>
    <scope>NUCLEOTIDE SEQUENCE [LARGE SCALE GENOMIC DNA]</scope>
    <source>
        <strain evidence="2 3">S7</strain>
    </source>
</reference>
<dbReference type="PANTHER" id="PTHR33546:SF1">
    <property type="entry name" value="LARGE, MULTIFUNCTIONAL SECRETED PROTEIN"/>
    <property type="match status" value="1"/>
</dbReference>
<accession>A0A6H1UJV7</accession>
<protein>
    <submittedName>
        <fullName evidence="2">Sorbosone dehydrogenase family protein</fullName>
    </submittedName>
</protein>
<evidence type="ECO:0000313" key="2">
    <source>
        <dbReference type="EMBL" id="QIZ78909.1"/>
    </source>
</evidence>
<name>A0A6H1UJV7_9GAMM</name>
<proteinExistence type="predicted"/>
<dbReference type="Pfam" id="PF07995">
    <property type="entry name" value="GSDH"/>
    <property type="match status" value="1"/>
</dbReference>
<sequence>MATEVEPPKAVYHAKLQHGFQLELYVDGVANARQMAWGNDNTLYVGSRKEGKVYAVYDRDQDGRPETVTEFASGLNMPSGIATHNGSLYVAAVNQIIKYDLSALNASAKVVYDQLPSDGHHGWKFIRFDNQGRLIVPIGAPCNVCDEALPYASIYAIDLDKGERQLLAQGVRNSVGFDFHPQTNKLYFSDNGADMMGDDMPPCEINRLDQVGSHFGFPYWHGGVVEDGRFTIPEALQGKMVDPIARLQAHVAPLGVEFYRGSQFPEPWQGALLIAEHGSWNRSSKVGYRISALTFDGSDNSGYRVLVDGWLDGQTPLARPVAFLPHPDGSILISDDYQGRIYRLSYNSGIAGK</sequence>
<keyword evidence="3" id="KW-1185">Reference proteome</keyword>
<dbReference type="EMBL" id="CP051180">
    <property type="protein sequence ID" value="QIZ78909.1"/>
    <property type="molecule type" value="Genomic_DNA"/>
</dbReference>
<dbReference type="SUPFAM" id="SSF50952">
    <property type="entry name" value="Soluble quinoprotein glucose dehydrogenase"/>
    <property type="match status" value="1"/>
</dbReference>
<dbReference type="InterPro" id="IPR012938">
    <property type="entry name" value="Glc/Sorbosone_DH"/>
</dbReference>
<evidence type="ECO:0000259" key="1">
    <source>
        <dbReference type="Pfam" id="PF07995"/>
    </source>
</evidence>
<dbReference type="Proteomes" id="UP000501602">
    <property type="component" value="Chromosome"/>
</dbReference>
<dbReference type="KEGG" id="fes:HER31_13205"/>
<dbReference type="InterPro" id="IPR011041">
    <property type="entry name" value="Quinoprot_gluc/sorb_DH_b-prop"/>
</dbReference>